<protein>
    <submittedName>
        <fullName evidence="2">Uncharacterized protein</fullName>
    </submittedName>
</protein>
<dbReference type="PANTHER" id="PTHR22954">
    <property type="entry name" value="RETROVIRAL PROTEASE-RELATED"/>
    <property type="match status" value="1"/>
</dbReference>
<organism evidence="2 3">
    <name type="scientific">Oesophagostomum dentatum</name>
    <name type="common">Nodular worm</name>
    <dbReference type="NCBI Taxonomy" id="61180"/>
    <lineage>
        <taxon>Eukaryota</taxon>
        <taxon>Metazoa</taxon>
        <taxon>Ecdysozoa</taxon>
        <taxon>Nematoda</taxon>
        <taxon>Chromadorea</taxon>
        <taxon>Rhabditida</taxon>
        <taxon>Rhabditina</taxon>
        <taxon>Rhabditomorpha</taxon>
        <taxon>Strongyloidea</taxon>
        <taxon>Strongylidae</taxon>
        <taxon>Oesophagostomum</taxon>
    </lineage>
</organism>
<feature type="region of interest" description="Disordered" evidence="1">
    <location>
        <begin position="1"/>
        <end position="51"/>
    </location>
</feature>
<dbReference type="PANTHER" id="PTHR22954:SF3">
    <property type="entry name" value="PROTEIN CBG08539"/>
    <property type="match status" value="1"/>
</dbReference>
<name>A0A0B1T8M5_OESDE</name>
<sequence length="180" mass="20713">MCSKLDSQRHEQKLRKSPQKLGIDPEKFELSSSMSNESSDTKRNANSRISEANEEMLLPNEAAWLSGDHSENGPNETEDVMCRNLKPKQLKLPRFYSDEEDFPEFWAIFETLVHKNKVLSTIEKMLLIKDSLKGKTDIAFKGIQLVPKNYVWLIEALKKKYGNKPINRAKVVQKLVDSCE</sequence>
<dbReference type="Proteomes" id="UP000053660">
    <property type="component" value="Unassembled WGS sequence"/>
</dbReference>
<dbReference type="InterPro" id="IPR005312">
    <property type="entry name" value="DUF1759"/>
</dbReference>
<dbReference type="Pfam" id="PF03564">
    <property type="entry name" value="DUF1759"/>
    <property type="match status" value="1"/>
</dbReference>
<keyword evidence="3" id="KW-1185">Reference proteome</keyword>
<dbReference type="OrthoDB" id="5857529at2759"/>
<evidence type="ECO:0000313" key="3">
    <source>
        <dbReference type="Proteomes" id="UP000053660"/>
    </source>
</evidence>
<evidence type="ECO:0000256" key="1">
    <source>
        <dbReference type="SAM" id="MobiDB-lite"/>
    </source>
</evidence>
<dbReference type="AlphaFoldDB" id="A0A0B1T8M5"/>
<gene>
    <name evidence="2" type="ORF">OESDEN_06499</name>
</gene>
<dbReference type="EMBL" id="KN550699">
    <property type="protein sequence ID" value="KHJ93589.1"/>
    <property type="molecule type" value="Genomic_DNA"/>
</dbReference>
<accession>A0A0B1T8M5</accession>
<evidence type="ECO:0000313" key="2">
    <source>
        <dbReference type="EMBL" id="KHJ93589.1"/>
    </source>
</evidence>
<reference evidence="2 3" key="1">
    <citation type="submission" date="2014-03" db="EMBL/GenBank/DDBJ databases">
        <title>Draft genome of the hookworm Oesophagostomum dentatum.</title>
        <authorList>
            <person name="Mitreva M."/>
        </authorList>
    </citation>
    <scope>NUCLEOTIDE SEQUENCE [LARGE SCALE GENOMIC DNA]</scope>
    <source>
        <strain evidence="2 3">OD-Hann</strain>
    </source>
</reference>
<proteinExistence type="predicted"/>
<feature type="compositionally biased region" description="Basic and acidic residues" evidence="1">
    <location>
        <begin position="1"/>
        <end position="11"/>
    </location>
</feature>